<evidence type="ECO:0000256" key="3">
    <source>
        <dbReference type="ARBA" id="ARBA00023125"/>
    </source>
</evidence>
<dbReference type="PROSITE" id="PS51194">
    <property type="entry name" value="HELICASE_CTER"/>
    <property type="match status" value="1"/>
</dbReference>
<dbReference type="GO" id="GO:0003677">
    <property type="term" value="F:DNA binding"/>
    <property type="evidence" value="ECO:0007669"/>
    <property type="project" value="UniProtKB-KW"/>
</dbReference>
<dbReference type="PANTHER" id="PTHR30580">
    <property type="entry name" value="PRIMOSOMAL PROTEIN N"/>
    <property type="match status" value="1"/>
</dbReference>
<dbReference type="EMBL" id="FWXK01000006">
    <property type="protein sequence ID" value="SMC44074.1"/>
    <property type="molecule type" value="Genomic_DNA"/>
</dbReference>
<dbReference type="GO" id="GO:0006310">
    <property type="term" value="P:DNA recombination"/>
    <property type="evidence" value="ECO:0007669"/>
    <property type="project" value="TreeGrafter"/>
</dbReference>
<dbReference type="GO" id="GO:0016787">
    <property type="term" value="F:hydrolase activity"/>
    <property type="evidence" value="ECO:0007669"/>
    <property type="project" value="InterPro"/>
</dbReference>
<dbReference type="SMART" id="SM00490">
    <property type="entry name" value="HELICc"/>
    <property type="match status" value="1"/>
</dbReference>
<dbReference type="GO" id="GO:0006302">
    <property type="term" value="P:double-strand break repair"/>
    <property type="evidence" value="ECO:0007669"/>
    <property type="project" value="TreeGrafter"/>
</dbReference>
<evidence type="ECO:0000256" key="1">
    <source>
        <dbReference type="ARBA" id="ARBA00022741"/>
    </source>
</evidence>
<dbReference type="InterPro" id="IPR027417">
    <property type="entry name" value="P-loop_NTPase"/>
</dbReference>
<gene>
    <name evidence="6" type="ORF">SAMN04487984_1161</name>
</gene>
<dbReference type="PANTHER" id="PTHR30580:SF1">
    <property type="entry name" value="COMF OPERON PROTEIN 1"/>
    <property type="match status" value="1"/>
</dbReference>
<dbReference type="InterPro" id="IPR001650">
    <property type="entry name" value="Helicase_C-like"/>
</dbReference>
<protein>
    <submittedName>
        <fullName evidence="6">Competence protein ComFA</fullName>
    </submittedName>
</protein>
<dbReference type="InterPro" id="IPR006935">
    <property type="entry name" value="Helicase/UvrB_N"/>
</dbReference>
<evidence type="ECO:0000259" key="5">
    <source>
        <dbReference type="PROSITE" id="PS51194"/>
    </source>
</evidence>
<evidence type="ECO:0000256" key="2">
    <source>
        <dbReference type="ARBA" id="ARBA00022840"/>
    </source>
</evidence>
<accession>A0A1W1Z6S3</accession>
<evidence type="ECO:0000313" key="6">
    <source>
        <dbReference type="EMBL" id="SMC44074.1"/>
    </source>
</evidence>
<dbReference type="GO" id="GO:0005524">
    <property type="term" value="F:ATP binding"/>
    <property type="evidence" value="ECO:0007669"/>
    <property type="project" value="UniProtKB-KW"/>
</dbReference>
<dbReference type="OrthoDB" id="2077914at2"/>
<feature type="domain" description="Helicase C-terminal" evidence="5">
    <location>
        <begin position="303"/>
        <end position="449"/>
    </location>
</feature>
<dbReference type="GO" id="GO:0043138">
    <property type="term" value="F:3'-5' DNA helicase activity"/>
    <property type="evidence" value="ECO:0007669"/>
    <property type="project" value="TreeGrafter"/>
</dbReference>
<feature type="domain" description="Helicase ATP-binding" evidence="4">
    <location>
        <begin position="119"/>
        <end position="271"/>
    </location>
</feature>
<keyword evidence="3" id="KW-0238">DNA-binding</keyword>
<dbReference type="SUPFAM" id="SSF52540">
    <property type="entry name" value="P-loop containing nucleoside triphosphate hydrolases"/>
    <property type="match status" value="1"/>
</dbReference>
<dbReference type="Pfam" id="PF00271">
    <property type="entry name" value="Helicase_C"/>
    <property type="match status" value="1"/>
</dbReference>
<keyword evidence="1" id="KW-0547">Nucleotide-binding</keyword>
<proteinExistence type="predicted"/>
<dbReference type="AlphaFoldDB" id="A0A1W1Z6S3"/>
<dbReference type="GO" id="GO:0006270">
    <property type="term" value="P:DNA replication initiation"/>
    <property type="evidence" value="ECO:0007669"/>
    <property type="project" value="TreeGrafter"/>
</dbReference>
<organism evidence="6 7">
    <name type="scientific">Aerococcus suis</name>
    <dbReference type="NCBI Taxonomy" id="371602"/>
    <lineage>
        <taxon>Bacteria</taxon>
        <taxon>Bacillati</taxon>
        <taxon>Bacillota</taxon>
        <taxon>Bacilli</taxon>
        <taxon>Lactobacillales</taxon>
        <taxon>Aerococcaceae</taxon>
        <taxon>Aerococcus</taxon>
    </lineage>
</organism>
<dbReference type="PROSITE" id="PS51192">
    <property type="entry name" value="HELICASE_ATP_BIND_1"/>
    <property type="match status" value="1"/>
</dbReference>
<keyword evidence="7" id="KW-1185">Reference proteome</keyword>
<evidence type="ECO:0000313" key="7">
    <source>
        <dbReference type="Proteomes" id="UP000243884"/>
    </source>
</evidence>
<name>A0A1W1Z6S3_9LACT</name>
<dbReference type="SMART" id="SM00487">
    <property type="entry name" value="DEXDc"/>
    <property type="match status" value="1"/>
</dbReference>
<reference evidence="7" key="1">
    <citation type="submission" date="2017-04" db="EMBL/GenBank/DDBJ databases">
        <authorList>
            <person name="Varghese N."/>
            <person name="Submissions S."/>
        </authorList>
    </citation>
    <scope>NUCLEOTIDE SEQUENCE [LARGE SCALE GENOMIC DNA]</scope>
    <source>
        <strain evidence="7">DSM 21500</strain>
    </source>
</reference>
<dbReference type="STRING" id="371602.SAMN04487984_1161"/>
<dbReference type="Proteomes" id="UP000243884">
    <property type="component" value="Unassembled WGS sequence"/>
</dbReference>
<dbReference type="RefSeq" id="WP_084099281.1">
    <property type="nucleotide sequence ID" value="NZ_FWXK01000006.1"/>
</dbReference>
<keyword evidence="2" id="KW-0067">ATP-binding</keyword>
<dbReference type="Pfam" id="PF04851">
    <property type="entry name" value="ResIII"/>
    <property type="match status" value="1"/>
</dbReference>
<evidence type="ECO:0000259" key="4">
    <source>
        <dbReference type="PROSITE" id="PS51192"/>
    </source>
</evidence>
<dbReference type="InterPro" id="IPR014001">
    <property type="entry name" value="Helicase_ATP-bd"/>
</dbReference>
<dbReference type="Gene3D" id="3.40.50.300">
    <property type="entry name" value="P-loop containing nucleotide triphosphate hydrolases"/>
    <property type="match status" value="2"/>
</dbReference>
<sequence length="449" mass="51143">MDEQSLLIGRLVTAKEVNMTSQEIEKLPNLVRYSALTKTSSGYCCNRCGAIKPQDFYRNYCQCGQECVYCTRCLAFGKLRLCDKLYHLPAQDWEVNQAISCQWEGELSIAQQQVADDLLAAVKHQRNHLVWAVTGAGKTEMMYPAITAVLRRGGRVGIATPRVDVANELYLRLKVVFAQVDCLLLHGQSDDSYRLTPLMICSTHQLVRFKEAFDLLVIDEIDAFPFYNNAMLGQAKDRAVKKIGSLLLLTATPDKKLQKDYQNQLSILPARYHRHALPVPKHYWVGDWQRAICKGRLPRQLITLIQRYAKEQRRCLIFLPNIQLMKQCEMICHQYFPDLRLASVSSQDEERQSKVQAMRDEKYDFLLTTLILERGVTFPAIHVIVLGSEDATFTTSALVQISGRAGRKPECPTGEVSFLHEGMTRASKQAVKQIQQMNRLGRERGLIDD</sequence>